<evidence type="ECO:0008006" key="3">
    <source>
        <dbReference type="Google" id="ProtNLM"/>
    </source>
</evidence>
<dbReference type="RefSeq" id="WP_207761829.1">
    <property type="nucleotide sequence ID" value="NZ_NXGH01000064.1"/>
</dbReference>
<accession>A0A2S9SK40</accession>
<comment type="caution">
    <text evidence="1">The sequence shown here is derived from an EMBL/GenBank/DDBJ whole genome shotgun (WGS) entry which is preliminary data.</text>
</comment>
<evidence type="ECO:0000313" key="2">
    <source>
        <dbReference type="Proteomes" id="UP000238649"/>
    </source>
</evidence>
<gene>
    <name evidence="1" type="ORF">CJ671_10470</name>
</gene>
<organism evidence="1 2">
    <name type="scientific">Aliarcobacter cryaerophilus</name>
    <dbReference type="NCBI Taxonomy" id="28198"/>
    <lineage>
        <taxon>Bacteria</taxon>
        <taxon>Pseudomonadati</taxon>
        <taxon>Campylobacterota</taxon>
        <taxon>Epsilonproteobacteria</taxon>
        <taxon>Campylobacterales</taxon>
        <taxon>Arcobacteraceae</taxon>
        <taxon>Aliarcobacter</taxon>
    </lineage>
</organism>
<reference evidence="1 2" key="1">
    <citation type="submission" date="2017-09" db="EMBL/GenBank/DDBJ databases">
        <title>Reassesment of A. cryaerophilus.</title>
        <authorList>
            <person name="Perez-Cataluna A."/>
            <person name="Collado L."/>
            <person name="Salgado O."/>
            <person name="Lefinanco V."/>
            <person name="Figueras M.J."/>
        </authorList>
    </citation>
    <scope>NUCLEOTIDE SEQUENCE [LARGE SCALE GENOMIC DNA]</scope>
    <source>
        <strain evidence="1 2">LMG 9871</strain>
    </source>
</reference>
<dbReference type="EMBL" id="NXGH01000064">
    <property type="protein sequence ID" value="PRM86932.1"/>
    <property type="molecule type" value="Genomic_DNA"/>
</dbReference>
<name>A0A2S9SK40_9BACT</name>
<proteinExistence type="predicted"/>
<evidence type="ECO:0000313" key="1">
    <source>
        <dbReference type="EMBL" id="PRM86932.1"/>
    </source>
</evidence>
<dbReference type="Proteomes" id="UP000238649">
    <property type="component" value="Unassembled WGS sequence"/>
</dbReference>
<sequence length="312" mass="37122">YIKEYEITNLNKSIDSYYTFHVFNEVLTTNKKDGDAIWKDVKSYFRTFNEWFENRELFHKIGFLISENKSIISTLIYKSKNSAKSEFKSFLDLKIKDKLKKEYKDKNIDALEFENSKEAIKQTLLLFNIQTLLNNEKSNMRFQFDRFKKENWDIEHIRSQNDKKPIKKADKKDWLDDIESLNLEALINIDKEDIIEDKQSEAFNTLYETIEKEFGEDKVFDKASISNLALLDAGTNRSYKNAFFPIKRNIILQNDMNGIFIPICTRNAFVKYYTKNIQDIRTWKEEDAEDYLNAIKITLKDYLPNQDVENAE</sequence>
<dbReference type="AlphaFoldDB" id="A0A2S9SK40"/>
<feature type="non-terminal residue" evidence="1">
    <location>
        <position position="1"/>
    </location>
</feature>
<protein>
    <recommendedName>
        <fullName evidence="3">DUF1524 domain-containing protein</fullName>
    </recommendedName>
</protein>